<keyword evidence="11" id="KW-1185">Reference proteome</keyword>
<feature type="coiled-coil region" evidence="7">
    <location>
        <begin position="165"/>
        <end position="192"/>
    </location>
</feature>
<dbReference type="PROSITE" id="PS51806">
    <property type="entry name" value="DOG1"/>
    <property type="match status" value="1"/>
</dbReference>
<evidence type="ECO:0000259" key="9">
    <source>
        <dbReference type="PROSITE" id="PS51806"/>
    </source>
</evidence>
<dbReference type="SUPFAM" id="SSF57959">
    <property type="entry name" value="Leucine zipper domain"/>
    <property type="match status" value="1"/>
</dbReference>
<organism evidence="10 11">
    <name type="scientific">Musa troglodytarum</name>
    <name type="common">fe'i banana</name>
    <dbReference type="NCBI Taxonomy" id="320322"/>
    <lineage>
        <taxon>Eukaryota</taxon>
        <taxon>Viridiplantae</taxon>
        <taxon>Streptophyta</taxon>
        <taxon>Embryophyta</taxon>
        <taxon>Tracheophyta</taxon>
        <taxon>Spermatophyta</taxon>
        <taxon>Magnoliopsida</taxon>
        <taxon>Liliopsida</taxon>
        <taxon>Zingiberales</taxon>
        <taxon>Musaceae</taxon>
        <taxon>Musa</taxon>
    </lineage>
</organism>
<comment type="similarity">
    <text evidence="2">Belongs to the bZIP family.</text>
</comment>
<dbReference type="GO" id="GO:0003700">
    <property type="term" value="F:DNA-binding transcription factor activity"/>
    <property type="evidence" value="ECO:0007669"/>
    <property type="project" value="InterPro"/>
</dbReference>
<evidence type="ECO:0000256" key="4">
    <source>
        <dbReference type="ARBA" id="ARBA00023125"/>
    </source>
</evidence>
<dbReference type="PANTHER" id="PTHR45693:SF36">
    <property type="entry name" value="TRANSCRIPTION FACTOR TGA4"/>
    <property type="match status" value="1"/>
</dbReference>
<dbReference type="EMBL" id="CP097509">
    <property type="protein sequence ID" value="URE20433.1"/>
    <property type="molecule type" value="Genomic_DNA"/>
</dbReference>
<dbReference type="Gene3D" id="1.20.5.170">
    <property type="match status" value="1"/>
</dbReference>
<dbReference type="SMART" id="SM00338">
    <property type="entry name" value="BRLZ"/>
    <property type="match status" value="1"/>
</dbReference>
<dbReference type="PANTHER" id="PTHR45693">
    <property type="entry name" value="TRANSCRIPTION FACTOR TGA9"/>
    <property type="match status" value="1"/>
</dbReference>
<feature type="domain" description="DOG1" evidence="9">
    <location>
        <begin position="215"/>
        <end position="428"/>
    </location>
</feature>
<dbReference type="PROSITE" id="PS00036">
    <property type="entry name" value="BZIP_BASIC"/>
    <property type="match status" value="1"/>
</dbReference>
<dbReference type="AlphaFoldDB" id="A0A9E7GZN3"/>
<dbReference type="GO" id="GO:0005634">
    <property type="term" value="C:nucleus"/>
    <property type="evidence" value="ECO:0007669"/>
    <property type="project" value="UniProtKB-SubCell"/>
</dbReference>
<dbReference type="GO" id="GO:0006351">
    <property type="term" value="P:DNA-templated transcription"/>
    <property type="evidence" value="ECO:0007669"/>
    <property type="project" value="InterPro"/>
</dbReference>
<evidence type="ECO:0000256" key="6">
    <source>
        <dbReference type="ARBA" id="ARBA00023242"/>
    </source>
</evidence>
<keyword evidence="4" id="KW-0238">DNA-binding</keyword>
<evidence type="ECO:0000313" key="11">
    <source>
        <dbReference type="Proteomes" id="UP001055439"/>
    </source>
</evidence>
<accession>A0A9E7GZN3</accession>
<dbReference type="InterPro" id="IPR046347">
    <property type="entry name" value="bZIP_sf"/>
</dbReference>
<proteinExistence type="inferred from homology"/>
<dbReference type="CDD" id="cd14708">
    <property type="entry name" value="bZIP_HBP1b-like"/>
    <property type="match status" value="1"/>
</dbReference>
<evidence type="ECO:0000259" key="8">
    <source>
        <dbReference type="PROSITE" id="PS50217"/>
    </source>
</evidence>
<evidence type="ECO:0000256" key="3">
    <source>
        <dbReference type="ARBA" id="ARBA00023015"/>
    </source>
</evidence>
<evidence type="ECO:0000256" key="5">
    <source>
        <dbReference type="ARBA" id="ARBA00023163"/>
    </source>
</evidence>
<reference evidence="10" key="1">
    <citation type="submission" date="2022-05" db="EMBL/GenBank/DDBJ databases">
        <title>The Musa troglodytarum L. genome provides insights into the mechanism of non-climacteric behaviour and enrichment of carotenoids.</title>
        <authorList>
            <person name="Wang J."/>
        </authorList>
    </citation>
    <scope>NUCLEOTIDE SEQUENCE</scope>
    <source>
        <tissue evidence="10">Leaf</tissue>
    </source>
</reference>
<dbReference type="InterPro" id="IPR004827">
    <property type="entry name" value="bZIP"/>
</dbReference>
<sequence>MNFGKDQLQQDMMELYVGYLENNIPHLEHSEREGERKWRPRGFPTSVLGLRFCVSRGPAAAFRVMSSRSSTSSFATSRRMGIYEPNHQIGMWEDSFKADSSQITCASTIVETDMKLDYMAELEDIPRKGLGQPKKYDQETSHSSDKVLRRLAQNREAARKSRLRKKAYVQQLESSRLKLAQLEQELEQARQQAVYIGGHLRETNLGLSGSVNSGIAAFEMEYGHWVEEQNRQTSDLRTALQAHASDVELHMLVENGIRHYDNLFRIKAITAKSDVFYLISGMWRTPTERFFLWIGGFRPSELLKVVSSQLDTLTEQQKSAVSGLRQSSQQAEDALSQGLERLQETLSETLTCDPSGTPGVTNYMEQMANAMGKLEALVSFVTQADLLRQQALRQMYSILTTHQAARGLLALGDYFQRLRALSSLWAARPHEPT</sequence>
<keyword evidence="3" id="KW-0805">Transcription regulation</keyword>
<dbReference type="Pfam" id="PF00170">
    <property type="entry name" value="bZIP_1"/>
    <property type="match status" value="1"/>
</dbReference>
<evidence type="ECO:0000313" key="10">
    <source>
        <dbReference type="EMBL" id="URE20433.1"/>
    </source>
</evidence>
<dbReference type="Proteomes" id="UP001055439">
    <property type="component" value="Chromosome 7"/>
</dbReference>
<keyword evidence="7" id="KW-0175">Coiled coil</keyword>
<evidence type="ECO:0000256" key="7">
    <source>
        <dbReference type="SAM" id="Coils"/>
    </source>
</evidence>
<dbReference type="FunFam" id="1.20.5.170:FF:000019">
    <property type="entry name" value="BZIP family transcription factor"/>
    <property type="match status" value="1"/>
</dbReference>
<evidence type="ECO:0000256" key="1">
    <source>
        <dbReference type="ARBA" id="ARBA00004123"/>
    </source>
</evidence>
<dbReference type="Pfam" id="PF14144">
    <property type="entry name" value="DOG1"/>
    <property type="match status" value="1"/>
</dbReference>
<evidence type="ECO:0000256" key="2">
    <source>
        <dbReference type="ARBA" id="ARBA00007163"/>
    </source>
</evidence>
<feature type="domain" description="BZIP" evidence="8">
    <location>
        <begin position="144"/>
        <end position="188"/>
    </location>
</feature>
<keyword evidence="6" id="KW-0539">Nucleus</keyword>
<gene>
    <name evidence="10" type="ORF">MUK42_12705</name>
</gene>
<keyword evidence="5" id="KW-0804">Transcription</keyword>
<protein>
    <submittedName>
        <fullName evidence="10">Uncharacterized protein</fullName>
    </submittedName>
</protein>
<dbReference type="InterPro" id="IPR025422">
    <property type="entry name" value="TGA_domain"/>
</dbReference>
<dbReference type="GO" id="GO:0043565">
    <property type="term" value="F:sequence-specific DNA binding"/>
    <property type="evidence" value="ECO:0007669"/>
    <property type="project" value="InterPro"/>
</dbReference>
<comment type="subcellular location">
    <subcellularLocation>
        <location evidence="1">Nucleus</location>
    </subcellularLocation>
</comment>
<name>A0A9E7GZN3_9LILI</name>
<dbReference type="OrthoDB" id="760941at2759"/>
<dbReference type="PROSITE" id="PS50217">
    <property type="entry name" value="BZIP"/>
    <property type="match status" value="1"/>
</dbReference>